<evidence type="ECO:0000256" key="4">
    <source>
        <dbReference type="ARBA" id="ARBA00023136"/>
    </source>
</evidence>
<dbReference type="InterPro" id="IPR051784">
    <property type="entry name" value="Nod_factor_ABC_transporter"/>
</dbReference>
<dbReference type="AlphaFoldDB" id="A0A3A1U0V4"/>
<keyword evidence="4 6" id="KW-0472">Membrane</keyword>
<evidence type="ECO:0000256" key="3">
    <source>
        <dbReference type="ARBA" id="ARBA00022989"/>
    </source>
</evidence>
<dbReference type="OrthoDB" id="9255971at2"/>
<evidence type="ECO:0000256" key="5">
    <source>
        <dbReference type="ARBA" id="ARBA00023251"/>
    </source>
</evidence>
<feature type="transmembrane region" description="Helical" evidence="6">
    <location>
        <begin position="56"/>
        <end position="81"/>
    </location>
</feature>
<dbReference type="GO" id="GO:0043190">
    <property type="term" value="C:ATP-binding cassette (ABC) transporter complex"/>
    <property type="evidence" value="ECO:0007669"/>
    <property type="project" value="InterPro"/>
</dbReference>
<dbReference type="PANTHER" id="PTHR43229">
    <property type="entry name" value="NODULATION PROTEIN J"/>
    <property type="match status" value="1"/>
</dbReference>
<dbReference type="PANTHER" id="PTHR43229:SF2">
    <property type="entry name" value="NODULATION PROTEIN J"/>
    <property type="match status" value="1"/>
</dbReference>
<accession>A0A3A1U0V4</accession>
<comment type="caution">
    <text evidence="8">The sequence shown here is derived from an EMBL/GenBank/DDBJ whole genome shotgun (WGS) entry which is preliminary data.</text>
</comment>
<keyword evidence="3 6" id="KW-1133">Transmembrane helix</keyword>
<dbReference type="RefSeq" id="WP_119480505.1">
    <property type="nucleotide sequence ID" value="NZ_QXTG01000001.1"/>
</dbReference>
<feature type="transmembrane region" description="Helical" evidence="6">
    <location>
        <begin position="21"/>
        <end position="44"/>
    </location>
</feature>
<evidence type="ECO:0000256" key="1">
    <source>
        <dbReference type="ARBA" id="ARBA00004141"/>
    </source>
</evidence>
<dbReference type="EMBL" id="QXTG01000001">
    <property type="protein sequence ID" value="RIX30141.1"/>
    <property type="molecule type" value="Genomic_DNA"/>
</dbReference>
<dbReference type="GO" id="GO:0140359">
    <property type="term" value="F:ABC-type transporter activity"/>
    <property type="evidence" value="ECO:0007669"/>
    <property type="project" value="InterPro"/>
</dbReference>
<evidence type="ECO:0000256" key="2">
    <source>
        <dbReference type="ARBA" id="ARBA00022692"/>
    </source>
</evidence>
<dbReference type="InterPro" id="IPR013525">
    <property type="entry name" value="ABC2_TM"/>
</dbReference>
<dbReference type="InterPro" id="IPR000412">
    <property type="entry name" value="ABC_2_transport"/>
</dbReference>
<dbReference type="InterPro" id="IPR047817">
    <property type="entry name" value="ABC2_TM_bact-type"/>
</dbReference>
<protein>
    <recommendedName>
        <fullName evidence="6">Transport permease protein</fullName>
    </recommendedName>
</protein>
<feature type="transmembrane region" description="Helical" evidence="6">
    <location>
        <begin position="102"/>
        <end position="127"/>
    </location>
</feature>
<keyword evidence="6" id="KW-1003">Cell membrane</keyword>
<evidence type="ECO:0000259" key="7">
    <source>
        <dbReference type="PROSITE" id="PS51012"/>
    </source>
</evidence>
<comment type="subcellular location">
    <subcellularLocation>
        <location evidence="6">Cell membrane</location>
        <topology evidence="6">Multi-pass membrane protein</topology>
    </subcellularLocation>
    <subcellularLocation>
        <location evidence="1">Membrane</location>
        <topology evidence="1">Multi-pass membrane protein</topology>
    </subcellularLocation>
</comment>
<keyword evidence="9" id="KW-1185">Reference proteome</keyword>
<reference evidence="9" key="1">
    <citation type="submission" date="2018-09" db="EMBL/GenBank/DDBJ databases">
        <authorList>
            <person name="Kim I."/>
        </authorList>
    </citation>
    <scope>NUCLEOTIDE SEQUENCE [LARGE SCALE GENOMIC DNA]</scope>
    <source>
        <strain evidence="9">DD4a</strain>
    </source>
</reference>
<dbReference type="PROSITE" id="PS51012">
    <property type="entry name" value="ABC_TM2"/>
    <property type="match status" value="1"/>
</dbReference>
<name>A0A3A1U0V4_9MICO</name>
<dbReference type="Pfam" id="PF01061">
    <property type="entry name" value="ABC2_membrane"/>
    <property type="match status" value="1"/>
</dbReference>
<dbReference type="PIRSF" id="PIRSF006648">
    <property type="entry name" value="DrrB"/>
    <property type="match status" value="1"/>
</dbReference>
<gene>
    <name evidence="8" type="ORF">D1781_01415</name>
</gene>
<keyword evidence="5" id="KW-0046">Antibiotic resistance</keyword>
<dbReference type="GO" id="GO:0046677">
    <property type="term" value="P:response to antibiotic"/>
    <property type="evidence" value="ECO:0007669"/>
    <property type="project" value="UniProtKB-KW"/>
</dbReference>
<keyword evidence="2 6" id="KW-0812">Transmembrane</keyword>
<comment type="similarity">
    <text evidence="6">Belongs to the ABC-2 integral membrane protein family.</text>
</comment>
<feature type="transmembrane region" description="Helical" evidence="6">
    <location>
        <begin position="166"/>
        <end position="188"/>
    </location>
</feature>
<sequence length="249" mass="26733">MLFLRQTFIVFRRQLRIALRNPAWVIIGLVQPILYLALFGPLLVPLAGTFGADNAYTLFVPGLLVQLGLFGTLFAGFGLVAEWRAGVIEAERVTPASRTALLFGRVALNAVQLLVQSIVLVLLSFLFGLQASAGGIVFGIALTVLLGAACACFSDAVGLLSKSENVLAPLLNSVSLPVLLLSGILLPITQPQWLQTVADVVPTKHIVDGIRAVFTGTFDSTVWWGSFWAVVVFAAAAIWGTRVFRRENA</sequence>
<keyword evidence="6" id="KW-0813">Transport</keyword>
<evidence type="ECO:0000313" key="9">
    <source>
        <dbReference type="Proteomes" id="UP000265742"/>
    </source>
</evidence>
<feature type="domain" description="ABC transmembrane type-2" evidence="7">
    <location>
        <begin position="23"/>
        <end position="247"/>
    </location>
</feature>
<proteinExistence type="inferred from homology"/>
<organism evidence="8 9">
    <name type="scientific">Amnibacterium setariae</name>
    <dbReference type="NCBI Taxonomy" id="2306585"/>
    <lineage>
        <taxon>Bacteria</taxon>
        <taxon>Bacillati</taxon>
        <taxon>Actinomycetota</taxon>
        <taxon>Actinomycetes</taxon>
        <taxon>Micrococcales</taxon>
        <taxon>Microbacteriaceae</taxon>
        <taxon>Amnibacterium</taxon>
    </lineage>
</organism>
<feature type="transmembrane region" description="Helical" evidence="6">
    <location>
        <begin position="133"/>
        <end position="154"/>
    </location>
</feature>
<evidence type="ECO:0000256" key="6">
    <source>
        <dbReference type="RuleBase" id="RU361157"/>
    </source>
</evidence>
<dbReference type="Proteomes" id="UP000265742">
    <property type="component" value="Unassembled WGS sequence"/>
</dbReference>
<evidence type="ECO:0000313" key="8">
    <source>
        <dbReference type="EMBL" id="RIX30141.1"/>
    </source>
</evidence>
<feature type="transmembrane region" description="Helical" evidence="6">
    <location>
        <begin position="222"/>
        <end position="244"/>
    </location>
</feature>